<comment type="subcellular location">
    <subcellularLocation>
        <location evidence="1">Membrane</location>
        <topology evidence="1">Multi-pass membrane protein</topology>
    </subcellularLocation>
</comment>
<dbReference type="KEGG" id="cpas:Clopa_2651"/>
<evidence type="ECO:0000256" key="6">
    <source>
        <dbReference type="SAM" id="Phobius"/>
    </source>
</evidence>
<dbReference type="eggNOG" id="COG2246">
    <property type="taxonomic scope" value="Bacteria"/>
</dbReference>
<evidence type="ECO:0000313" key="8">
    <source>
        <dbReference type="EMBL" id="AGK97506.1"/>
    </source>
</evidence>
<keyword evidence="9" id="KW-1185">Reference proteome</keyword>
<dbReference type="PANTHER" id="PTHR38459">
    <property type="entry name" value="PROPHAGE BACTOPRENOL-LINKED GLUCOSE TRANSLOCASE HOMOLOG"/>
    <property type="match status" value="1"/>
</dbReference>
<sequence length="130" mass="15069">MESIYSKIKIKYFTEDNIEKISYLFFGALSTLVTIVSYWIFASKLKMNYMIATTISWILAVAFAFIRNKIFVFKSNNTDISSFLKEISSFLFFRIVTLFQELGTMFLLIQIRFLGGKGAERLPTYSTNSN</sequence>
<keyword evidence="3 6" id="KW-0812">Transmembrane</keyword>
<comment type="similarity">
    <text evidence="2">Belongs to the GtrA family.</text>
</comment>
<dbReference type="RefSeq" id="WP_015615805.1">
    <property type="nucleotide sequence ID" value="NC_021182.1"/>
</dbReference>
<keyword evidence="5 6" id="KW-0472">Membrane</keyword>
<organism evidence="8 9">
    <name type="scientific">Clostridium pasteurianum BC1</name>
    <dbReference type="NCBI Taxonomy" id="86416"/>
    <lineage>
        <taxon>Bacteria</taxon>
        <taxon>Bacillati</taxon>
        <taxon>Bacillota</taxon>
        <taxon>Clostridia</taxon>
        <taxon>Eubacteriales</taxon>
        <taxon>Clostridiaceae</taxon>
        <taxon>Clostridium</taxon>
    </lineage>
</organism>
<dbReference type="OrthoDB" id="361483at2"/>
<dbReference type="AlphaFoldDB" id="R4K756"/>
<keyword evidence="4 6" id="KW-1133">Transmembrane helix</keyword>
<evidence type="ECO:0000256" key="4">
    <source>
        <dbReference type="ARBA" id="ARBA00022989"/>
    </source>
</evidence>
<evidence type="ECO:0000256" key="3">
    <source>
        <dbReference type="ARBA" id="ARBA00022692"/>
    </source>
</evidence>
<feature type="domain" description="GtrA/DPMS transmembrane" evidence="7">
    <location>
        <begin position="23"/>
        <end position="111"/>
    </location>
</feature>
<dbReference type="PANTHER" id="PTHR38459:SF5">
    <property type="entry name" value="CELL WALL TEICHOIC ACID GLYCOSYLATION PROTEIN GTCA"/>
    <property type="match status" value="1"/>
</dbReference>
<evidence type="ECO:0000256" key="2">
    <source>
        <dbReference type="ARBA" id="ARBA00009399"/>
    </source>
</evidence>
<dbReference type="Pfam" id="PF04138">
    <property type="entry name" value="GtrA_DPMS_TM"/>
    <property type="match status" value="1"/>
</dbReference>
<dbReference type="EMBL" id="CP003261">
    <property type="protein sequence ID" value="AGK97506.1"/>
    <property type="molecule type" value="Genomic_DNA"/>
</dbReference>
<evidence type="ECO:0000256" key="5">
    <source>
        <dbReference type="ARBA" id="ARBA00023136"/>
    </source>
</evidence>
<feature type="transmembrane region" description="Helical" evidence="6">
    <location>
        <begin position="47"/>
        <end position="66"/>
    </location>
</feature>
<dbReference type="PATRIC" id="fig|86416.3.peg.2642"/>
<evidence type="ECO:0000259" key="7">
    <source>
        <dbReference type="Pfam" id="PF04138"/>
    </source>
</evidence>
<gene>
    <name evidence="8" type="ORF">Clopa_2651</name>
</gene>
<dbReference type="GO" id="GO:0005886">
    <property type="term" value="C:plasma membrane"/>
    <property type="evidence" value="ECO:0007669"/>
    <property type="project" value="TreeGrafter"/>
</dbReference>
<evidence type="ECO:0000313" key="9">
    <source>
        <dbReference type="Proteomes" id="UP000013523"/>
    </source>
</evidence>
<accession>R4K756</accession>
<protein>
    <submittedName>
        <fullName evidence="8">Putative membrane protein</fullName>
    </submittedName>
</protein>
<name>R4K756_CLOPA</name>
<dbReference type="InterPro" id="IPR007267">
    <property type="entry name" value="GtrA_DPMS_TM"/>
</dbReference>
<dbReference type="STRING" id="86416.Clopa_2651"/>
<dbReference type="InterPro" id="IPR051401">
    <property type="entry name" value="GtrA_CellWall_Glycosyl"/>
</dbReference>
<evidence type="ECO:0000256" key="1">
    <source>
        <dbReference type="ARBA" id="ARBA00004141"/>
    </source>
</evidence>
<reference evidence="8 9" key="1">
    <citation type="submission" date="2012-01" db="EMBL/GenBank/DDBJ databases">
        <title>Complete sequence of chromosome of Clostridium pasteurianum BC1.</title>
        <authorList>
            <consortium name="US DOE Joint Genome Institute"/>
            <person name="Lucas S."/>
            <person name="Han J."/>
            <person name="Lapidus A."/>
            <person name="Cheng J.-F."/>
            <person name="Goodwin L."/>
            <person name="Pitluck S."/>
            <person name="Peters L."/>
            <person name="Mikhailova N."/>
            <person name="Teshima H."/>
            <person name="Detter J.C."/>
            <person name="Han C."/>
            <person name="Tapia R."/>
            <person name="Land M."/>
            <person name="Hauser L."/>
            <person name="Kyrpides N."/>
            <person name="Ivanova N."/>
            <person name="Pagani I."/>
            <person name="Dunn J."/>
            <person name="Taghavi S."/>
            <person name="Francis A."/>
            <person name="van der Lelie D."/>
            <person name="Woyke T."/>
        </authorList>
    </citation>
    <scope>NUCLEOTIDE SEQUENCE [LARGE SCALE GENOMIC DNA]</scope>
    <source>
        <strain evidence="8 9">BC1</strain>
    </source>
</reference>
<dbReference type="GO" id="GO:0000271">
    <property type="term" value="P:polysaccharide biosynthetic process"/>
    <property type="evidence" value="ECO:0007669"/>
    <property type="project" value="InterPro"/>
</dbReference>
<proteinExistence type="inferred from homology"/>
<feature type="transmembrane region" description="Helical" evidence="6">
    <location>
        <begin position="21"/>
        <end position="41"/>
    </location>
</feature>
<dbReference type="Proteomes" id="UP000013523">
    <property type="component" value="Chromosome"/>
</dbReference>
<feature type="transmembrane region" description="Helical" evidence="6">
    <location>
        <begin position="87"/>
        <end position="109"/>
    </location>
</feature>
<dbReference type="HOGENOM" id="CLU_1934394_0_0_9"/>